<dbReference type="EMBL" id="CP020477">
    <property type="protein sequence ID" value="ARM75506.1"/>
    <property type="molecule type" value="Genomic_DNA"/>
</dbReference>
<keyword evidence="3" id="KW-1185">Reference proteome</keyword>
<reference evidence="2 3" key="1">
    <citation type="submission" date="2017-03" db="EMBL/GenBank/DDBJ databases">
        <title>Sulfur activation and transportation mechanism of thermophilic Archaea Acidianus manzaensis YN-25.</title>
        <authorList>
            <person name="Ma Y."/>
            <person name="Yang Y."/>
            <person name="Xia J."/>
        </authorList>
    </citation>
    <scope>NUCLEOTIDE SEQUENCE [LARGE SCALE GENOMIC DNA]</scope>
    <source>
        <strain evidence="2 3">YN-25</strain>
    </source>
</reference>
<organism evidence="2 3">
    <name type="scientific">Acidianus manzaensis</name>
    <dbReference type="NCBI Taxonomy" id="282676"/>
    <lineage>
        <taxon>Archaea</taxon>
        <taxon>Thermoproteota</taxon>
        <taxon>Thermoprotei</taxon>
        <taxon>Sulfolobales</taxon>
        <taxon>Sulfolobaceae</taxon>
        <taxon>Acidianus</taxon>
    </lineage>
</organism>
<feature type="transmembrane region" description="Helical" evidence="1">
    <location>
        <begin position="159"/>
        <end position="179"/>
    </location>
</feature>
<feature type="transmembrane region" description="Helical" evidence="1">
    <location>
        <begin position="40"/>
        <end position="61"/>
    </location>
</feature>
<feature type="transmembrane region" description="Helical" evidence="1">
    <location>
        <begin position="110"/>
        <end position="132"/>
    </location>
</feature>
<proteinExistence type="predicted"/>
<dbReference type="OrthoDB" id="10480at2157"/>
<sequence>MSQKTVLITPYSILTLIVPPIALAYAEISNNFVFLDYVHVITGGTWTGIDLFMGLIMSRVLRSLEPNVRAEIIKRLVPMMLFFMPSLAAVATTAGIFIAMKFGIFTPSNLLIDIAGIIVIILIIQGFGIIMPNEVRIFLELRKDKPDTQKVIKLGMRNIYVSGSQSVFQIAIIFVMALLTI</sequence>
<name>A0A1W6JZ05_9CREN</name>
<dbReference type="RefSeq" id="WP_148691275.1">
    <property type="nucleotide sequence ID" value="NZ_CP020477.1"/>
</dbReference>
<evidence type="ECO:0000256" key="1">
    <source>
        <dbReference type="SAM" id="Phobius"/>
    </source>
</evidence>
<protein>
    <recommendedName>
        <fullName evidence="4">DUF2269 domain-containing protein</fullName>
    </recommendedName>
</protein>
<evidence type="ECO:0000313" key="2">
    <source>
        <dbReference type="EMBL" id="ARM75506.1"/>
    </source>
</evidence>
<keyword evidence="1" id="KW-0812">Transmembrane</keyword>
<evidence type="ECO:0000313" key="3">
    <source>
        <dbReference type="Proteomes" id="UP000193404"/>
    </source>
</evidence>
<evidence type="ECO:0008006" key="4">
    <source>
        <dbReference type="Google" id="ProtNLM"/>
    </source>
</evidence>
<keyword evidence="1" id="KW-1133">Transmembrane helix</keyword>
<accession>A0A1W6JZ05</accession>
<feature type="transmembrane region" description="Helical" evidence="1">
    <location>
        <begin position="81"/>
        <end position="104"/>
    </location>
</feature>
<dbReference type="KEGG" id="aman:B6F84_05310"/>
<dbReference type="Proteomes" id="UP000193404">
    <property type="component" value="Chromosome"/>
</dbReference>
<keyword evidence="1" id="KW-0472">Membrane</keyword>
<gene>
    <name evidence="2" type="ORF">B6F84_05310</name>
</gene>
<dbReference type="AlphaFoldDB" id="A0A1W6JZ05"/>
<dbReference type="GeneID" id="41590315"/>